<evidence type="ECO:0000256" key="11">
    <source>
        <dbReference type="ARBA" id="ARBA00022475"/>
    </source>
</evidence>
<feature type="disulfide bond" evidence="25">
    <location>
        <begin position="1010"/>
        <end position="1025"/>
    </location>
</feature>
<evidence type="ECO:0000256" key="8">
    <source>
        <dbReference type="ARBA" id="ARBA00007041"/>
    </source>
</evidence>
<dbReference type="GO" id="GO:0030658">
    <property type="term" value="C:transport vesicle membrane"/>
    <property type="evidence" value="ECO:0007669"/>
    <property type="project" value="UniProtKB-SubCell"/>
</dbReference>
<dbReference type="GO" id="GO:0005789">
    <property type="term" value="C:endoplasmic reticulum membrane"/>
    <property type="evidence" value="ECO:0007669"/>
    <property type="project" value="UniProtKB-SubCell"/>
</dbReference>
<keyword evidence="18 27" id="KW-0472">Membrane</keyword>
<evidence type="ECO:0000256" key="27">
    <source>
        <dbReference type="SAM" id="Phobius"/>
    </source>
</evidence>
<dbReference type="GO" id="GO:0055038">
    <property type="term" value="C:recycling endosome membrane"/>
    <property type="evidence" value="ECO:0007669"/>
    <property type="project" value="UniProtKB-SubCell"/>
</dbReference>
<dbReference type="PROSITE" id="PS01209">
    <property type="entry name" value="LDLRA_1"/>
    <property type="match status" value="4"/>
</dbReference>
<evidence type="ECO:0000259" key="28">
    <source>
        <dbReference type="PROSITE" id="PS50853"/>
    </source>
</evidence>
<keyword evidence="12" id="KW-0245">EGF-like domain</keyword>
<feature type="disulfide bond" evidence="25">
    <location>
        <begin position="1185"/>
        <end position="1203"/>
    </location>
</feature>
<feature type="disulfide bond" evidence="25">
    <location>
        <begin position="1044"/>
        <end position="1056"/>
    </location>
</feature>
<evidence type="ECO:0000256" key="19">
    <source>
        <dbReference type="ARBA" id="ARBA00023157"/>
    </source>
</evidence>
<dbReference type="Gene3D" id="2.120.10.30">
    <property type="entry name" value="TolB, C-terminal domain"/>
    <property type="match status" value="1"/>
</dbReference>
<dbReference type="SMART" id="SM00192">
    <property type="entry name" value="LDLa"/>
    <property type="match status" value="8"/>
</dbReference>
<dbReference type="CDD" id="cd00112">
    <property type="entry name" value="LDLa"/>
    <property type="match status" value="8"/>
</dbReference>
<keyword evidence="22" id="KW-0968">Cytoplasmic vesicle</keyword>
<evidence type="ECO:0000256" key="18">
    <source>
        <dbReference type="ARBA" id="ARBA00023136"/>
    </source>
</evidence>
<dbReference type="InterPro" id="IPR002172">
    <property type="entry name" value="LDrepeatLR_classA_rpt"/>
</dbReference>
<dbReference type="InterPro" id="IPR011042">
    <property type="entry name" value="6-blade_b-propeller_TolB-like"/>
</dbReference>
<sequence length="1897" mass="218110">MNGKYIFASVCNQSSSVAANLCDSVHLWISNNFHPLKPIRRFTNESLINFLVADVSENIVLLCVTKRNNQTDLYKSNDFRNFHLSTENIVFFNYNLSKNLPGVNRQTMKDLEFADISHVAEIRGTYIVSKWRNNERKSISDMITMITFDYGNHWHLLRAPGQDALGRLIDCRFENNCSLHLSQRFLSINSNSKPILSGKSSVGFIMATGILGNSMKGKQNIYLSVDSGNTWRQVLSGNYLYAFGDFGAIIVAIEHHSKGRSTNELYYSIDDGKSFALFKFAREKILVFGLLNEPGEKNAIFTIFGSKELQHDWIVIQVNLTSRFERQCRSPDDYVEWSPHDYESNCLLGSTEIFKRRISSSKCYNGINFERPVSKINCPCKHTDYECDDGYVRASKTMGLRCVANDLQIIQENANRSMLSYCSHFESFKKSQGYRKLIGNTCEGGEEKFYSKKSIPCPLKFESDFLLMISSKEIAVYDPNVIDRSSYRYRLLKSSYISSRPISADYELEHNSLIWIDDDSRQILRYTFDGGDFKPEIIMKSIDDDYFGFDEDFENPIETIALNQINNHLYFIRKNRSKIELIDINKNNEYRFRRTIMTKPIIDEPNGLAIDPIACFLFVSDSGNSPLILRSELDGQNVQILFNSNIIQKPIGLSIDPRYKLIFWADSSLNYIASSMYDGKNLKYHGKDRKISPSFVFVAYNEQILYYDWKHNRIVELKQNNSSQFDSTSNSTFLANRYHQYEWQAEMKLIYADFLGKTNVCNLNTTCSHLCIAKPFNSYRCLCPVGYRIDLMPDGNEKCSCNGTASNDYDECKNSSSYSNRSSKKKSKCSDEHCHPIECDQGEKMCSENSEIEALDEHHQCGPRQFRCRSSGLCIQDFYICDHEMECDDGSDEDYQLCQSFFPKCNETDQFQCRNYRCIYRKKVCDFVDDCLDGSDEINCLYNSTTKNNTCQSNEFRCDNDDCIPKSQRCDGKPHCLDKSDEFDCNDPTKCSENEFSCSDNICLDNIFVCDHEDDCLDGLDEKNCNYTDLILNPSSIENSTISCSDRMFQCESKFCIPQEWVCDESDDCPDFSDERYCSGMKSSDNSTCGYRKFFCSRSEECIPIQYRCDGDQDCRWNEDETNCESDEFFQYNCTDDQFECLGNSLCIEIDLVCNGKIDCPDYSDEQGCLNSKIETSSICLGFQCKNGDCIDARSRCDNDNDCVDGSDEADCFSDTDHFLLKIFIDYDSIKSDGFRIFWVVHSDLSSVTNDTYLFMPAYSYYNHSDPNQLHLVNTTWIKEQSFVFDNLQPESTYKVFIYTKLSKNGTILNPISNLNVTTRSLNPDPPENLTATILDYKTIKLDWLAPINKSRKTLDGYKILYSPPIPSVVVRTTTEQIELCCFEVGIEYKFQVFSLRKKLESLRSATINVRINPQVIVKNLRAKKLTTSSITLEWQANTNNVSKWFIIFDCGDYFTNFSKNITIDESLAEIDDLAPGVLYEFKIFPFVNDRVGFEGVTNNIITIETLGEKLPSVVFDHNAFSDKISLNWSSPSYLNDTAVDWTYGIFLGESISDLILKAQTKDNVAILKNLISCHNYYIEIRLMKPHGIGPSQSTKLITTKMDHENPPVSIYHDRIIKNSKIKIFWSKNSFCEITEKIGYILSIHNLITDHEDRFRFRPTDESYKYLILSTHFGAVYEIKLTVAKSNSDWNQTMIVEALPMPTITKLFANQETDGRIKIDWSMVDDDFGDNERHLLSYQVFLHNNKNVTDGQMVQLKEPPAFIKPKIKSNHYFIGITVYDDHGYVSQMSKLFHLYYFQNYSTSLFSYSFPSSSKTSLSSPEYFYSDVILFIISIILLVAFFVYLINKRFHSKSSLALSILPIGHFNTRSGSATFSSYDNLCEETNPYHDDSAALIFT</sequence>
<dbReference type="SMART" id="SM00060">
    <property type="entry name" value="FN3"/>
    <property type="match status" value="4"/>
</dbReference>
<evidence type="ECO:0000313" key="30">
    <source>
        <dbReference type="EnsemblMetazoa" id="KAF7489121.1"/>
    </source>
</evidence>
<dbReference type="InterPro" id="IPR031777">
    <property type="entry name" value="Sortilin_C"/>
</dbReference>
<keyword evidence="27" id="KW-1133">Transmembrane helix</keyword>
<dbReference type="GO" id="GO:0006897">
    <property type="term" value="P:endocytosis"/>
    <property type="evidence" value="ECO:0007669"/>
    <property type="project" value="UniProtKB-KW"/>
</dbReference>
<keyword evidence="16" id="KW-0256">Endoplasmic reticulum</keyword>
<feature type="disulfide bond" evidence="25">
    <location>
        <begin position="998"/>
        <end position="1016"/>
    </location>
</feature>
<dbReference type="PRINTS" id="PR00261">
    <property type="entry name" value="LDLRECEPTOR"/>
</dbReference>
<dbReference type="PROSITE" id="PS50068">
    <property type="entry name" value="LDLRA_2"/>
    <property type="match status" value="8"/>
</dbReference>
<dbReference type="Gene3D" id="4.10.400.10">
    <property type="entry name" value="Low-density Lipoprotein Receptor"/>
    <property type="match status" value="8"/>
</dbReference>
<dbReference type="InterPro" id="IPR023415">
    <property type="entry name" value="LDLR_class-A_CS"/>
</dbReference>
<dbReference type="GO" id="GO:0032585">
    <property type="term" value="C:multivesicular body membrane"/>
    <property type="evidence" value="ECO:0007669"/>
    <property type="project" value="UniProtKB-SubCell"/>
</dbReference>
<comment type="caution">
    <text evidence="25">Lacks conserved residue(s) required for the propagation of feature annotation.</text>
</comment>
<evidence type="ECO:0000256" key="15">
    <source>
        <dbReference type="ARBA" id="ARBA00022753"/>
    </source>
</evidence>
<keyword evidence="17" id="KW-0333">Golgi apparatus</keyword>
<feature type="disulfide bond" evidence="25">
    <location>
        <begin position="1154"/>
        <end position="1169"/>
    </location>
</feature>
<dbReference type="Gene3D" id="2.10.70.80">
    <property type="match status" value="1"/>
</dbReference>
<feature type="disulfide bond" evidence="25">
    <location>
        <begin position="1197"/>
        <end position="1212"/>
    </location>
</feature>
<dbReference type="SMART" id="SM00602">
    <property type="entry name" value="VPS10"/>
    <property type="match status" value="1"/>
</dbReference>
<dbReference type="SUPFAM" id="SSF63825">
    <property type="entry name" value="YWTD domain"/>
    <property type="match status" value="1"/>
</dbReference>
<evidence type="ECO:0000313" key="29">
    <source>
        <dbReference type="EMBL" id="KAF7489121.1"/>
    </source>
</evidence>
<evidence type="ECO:0000256" key="4">
    <source>
        <dbReference type="ARBA" id="ARBA00004212"/>
    </source>
</evidence>
<feature type="disulfide bond" evidence="25">
    <location>
        <begin position="991"/>
        <end position="1003"/>
    </location>
</feature>
<evidence type="ECO:0000256" key="16">
    <source>
        <dbReference type="ARBA" id="ARBA00022824"/>
    </source>
</evidence>
<feature type="disulfide bond" evidence="25">
    <location>
        <begin position="1109"/>
        <end position="1124"/>
    </location>
</feature>
<evidence type="ECO:0000256" key="12">
    <source>
        <dbReference type="ARBA" id="ARBA00022536"/>
    </source>
</evidence>
<dbReference type="Pfam" id="PF00041">
    <property type="entry name" value="fn3"/>
    <property type="match status" value="1"/>
</dbReference>
<dbReference type="InterPro" id="IPR031778">
    <property type="entry name" value="Sortilin_N"/>
</dbReference>
<dbReference type="PROSITE" id="PS50853">
    <property type="entry name" value="FN3"/>
    <property type="match status" value="1"/>
</dbReference>
<feature type="disulfide bond" evidence="25">
    <location>
        <begin position="1051"/>
        <end position="1069"/>
    </location>
</feature>
<dbReference type="SUPFAM" id="SSF110296">
    <property type="entry name" value="Oligoxyloglucan reducing end-specific cellobiohydrolase"/>
    <property type="match status" value="1"/>
</dbReference>
<dbReference type="InterPro" id="IPR050310">
    <property type="entry name" value="VPS10-sortilin"/>
</dbReference>
<evidence type="ECO:0000256" key="26">
    <source>
        <dbReference type="SAM" id="MobiDB-lite"/>
    </source>
</evidence>
<protein>
    <recommendedName>
        <fullName evidence="9">Sortilin-related receptor</fullName>
    </recommendedName>
    <alternativeName>
        <fullName evidence="23">Low-density lipoprotein receptor relative with 11 ligand-binding repeats</fullName>
    </alternativeName>
    <alternativeName>
        <fullName evidence="24">Sorting protein-related receptor containing LDLR class A repeats</fullName>
    </alternativeName>
</protein>
<dbReference type="EnsemblMetazoa" id="SSS_409s_mrna">
    <property type="protein sequence ID" value="KAF7489121.1"/>
    <property type="gene ID" value="SSS_409"/>
</dbReference>
<dbReference type="Gene3D" id="3.30.60.270">
    <property type="match status" value="1"/>
</dbReference>
<gene>
    <name evidence="29" type="primary">SSS_409g</name>
    <name evidence="29" type="ORF">SSS_409</name>
</gene>
<dbReference type="CDD" id="cd00063">
    <property type="entry name" value="FN3"/>
    <property type="match status" value="3"/>
</dbReference>
<dbReference type="InterPro" id="IPR036055">
    <property type="entry name" value="LDL_receptor-like_sf"/>
</dbReference>
<name>A0A834VA57_SARSC</name>
<evidence type="ECO:0000256" key="1">
    <source>
        <dbReference type="ARBA" id="ARBA00004115"/>
    </source>
</evidence>
<feature type="disulfide bond" evidence="25">
    <location>
        <begin position="913"/>
        <end position="931"/>
    </location>
</feature>
<reference evidence="31" key="1">
    <citation type="journal article" date="2020" name="PLoS Negl. Trop. Dis.">
        <title>High-quality nuclear genome for Sarcoptes scabiei-A critical resource for a neglected parasite.</title>
        <authorList>
            <person name="Korhonen P.K."/>
            <person name="Gasser R.B."/>
            <person name="Ma G."/>
            <person name="Wang T."/>
            <person name="Stroehlein A.J."/>
            <person name="Young N.D."/>
            <person name="Ang C.S."/>
            <person name="Fernando D.D."/>
            <person name="Lu H.C."/>
            <person name="Taylor S."/>
            <person name="Reynolds S.L."/>
            <person name="Mofiz E."/>
            <person name="Najaraj S.H."/>
            <person name="Gowda H."/>
            <person name="Madugundu A."/>
            <person name="Renuse S."/>
            <person name="Holt D."/>
            <person name="Pandey A."/>
            <person name="Papenfuss A.T."/>
            <person name="Fischer K."/>
        </authorList>
    </citation>
    <scope>NUCLEOTIDE SEQUENCE [LARGE SCALE GENOMIC DNA]</scope>
</reference>
<dbReference type="PANTHER" id="PTHR12106">
    <property type="entry name" value="SORTILIN RELATED"/>
    <property type="match status" value="1"/>
</dbReference>
<feature type="transmembrane region" description="Helical" evidence="27">
    <location>
        <begin position="1822"/>
        <end position="1845"/>
    </location>
</feature>
<dbReference type="SUPFAM" id="SSF49265">
    <property type="entry name" value="Fibronectin type III"/>
    <property type="match status" value="2"/>
</dbReference>
<feature type="disulfide bond" evidence="25">
    <location>
        <begin position="958"/>
        <end position="976"/>
    </location>
</feature>
<reference evidence="29" key="2">
    <citation type="submission" date="2020-01" db="EMBL/GenBank/DDBJ databases">
        <authorList>
            <person name="Korhonen P.K.K."/>
            <person name="Guangxu M.G."/>
            <person name="Wang T.W."/>
            <person name="Stroehlein A.J.S."/>
            <person name="Young N.D."/>
            <person name="Ang C.-S.A."/>
            <person name="Fernando D.W.F."/>
            <person name="Lu H.L."/>
            <person name="Taylor S.T."/>
            <person name="Ehtesham M.E.M."/>
            <person name="Najaraj S.H.N."/>
            <person name="Harsha G.H.G."/>
            <person name="Madugundu A.M."/>
            <person name="Renuse S.R."/>
            <person name="Holt D.H."/>
            <person name="Pandey A.P."/>
            <person name="Papenfuss A.P."/>
            <person name="Gasser R.B.G."/>
            <person name="Fischer K.F."/>
        </authorList>
    </citation>
    <scope>NUCLEOTIDE SEQUENCE</scope>
    <source>
        <strain evidence="29">SSS_KF_BRIS2020</strain>
    </source>
</reference>
<feature type="domain" description="Fibronectin type-III" evidence="28">
    <location>
        <begin position="1326"/>
        <end position="1415"/>
    </location>
</feature>
<keyword evidence="11" id="KW-1003">Cell membrane</keyword>
<keyword evidence="14" id="KW-0677">Repeat</keyword>
<reference evidence="30" key="3">
    <citation type="submission" date="2022-06" db="UniProtKB">
        <authorList>
            <consortium name="EnsemblMetazoa"/>
        </authorList>
    </citation>
    <scope>IDENTIFICATION</scope>
</reference>
<evidence type="ECO:0000256" key="6">
    <source>
        <dbReference type="ARBA" id="ARBA00004480"/>
    </source>
</evidence>
<evidence type="ECO:0000256" key="7">
    <source>
        <dbReference type="ARBA" id="ARBA00004545"/>
    </source>
</evidence>
<keyword evidence="19 25" id="KW-1015">Disulfide bond</keyword>
<dbReference type="SMART" id="SM00135">
    <property type="entry name" value="LY"/>
    <property type="match status" value="3"/>
</dbReference>
<evidence type="ECO:0000256" key="14">
    <source>
        <dbReference type="ARBA" id="ARBA00022737"/>
    </source>
</evidence>
<evidence type="ECO:0000256" key="13">
    <source>
        <dbReference type="ARBA" id="ARBA00022583"/>
    </source>
</evidence>
<keyword evidence="21" id="KW-0325">Glycoprotein</keyword>
<dbReference type="GO" id="GO:0006892">
    <property type="term" value="P:post-Golgi vesicle-mediated transport"/>
    <property type="evidence" value="ECO:0007669"/>
    <property type="project" value="TreeGrafter"/>
</dbReference>
<evidence type="ECO:0000256" key="2">
    <source>
        <dbReference type="ARBA" id="ARBA00004158"/>
    </source>
</evidence>
<dbReference type="InterPro" id="IPR000742">
    <property type="entry name" value="EGF"/>
</dbReference>
<dbReference type="SUPFAM" id="SSF57424">
    <property type="entry name" value="LDL receptor-like module"/>
    <property type="match status" value="8"/>
</dbReference>
<dbReference type="EMBL" id="WVUK01000065">
    <property type="protein sequence ID" value="KAF7489121.1"/>
    <property type="molecule type" value="Genomic_DNA"/>
</dbReference>
<dbReference type="InterPro" id="IPR000033">
    <property type="entry name" value="LDLR_classB_rpt"/>
</dbReference>
<evidence type="ECO:0000256" key="24">
    <source>
        <dbReference type="ARBA" id="ARBA00032450"/>
    </source>
</evidence>
<evidence type="ECO:0000256" key="5">
    <source>
        <dbReference type="ARBA" id="ARBA00004393"/>
    </source>
</evidence>
<keyword evidence="15" id="KW-0967">Endosome</keyword>
<evidence type="ECO:0000256" key="20">
    <source>
        <dbReference type="ARBA" id="ARBA00023170"/>
    </source>
</evidence>
<dbReference type="Proteomes" id="UP000070412">
    <property type="component" value="Unassembled WGS sequence"/>
</dbReference>
<feature type="disulfide bond" evidence="25">
    <location>
        <begin position="1063"/>
        <end position="1078"/>
    </location>
</feature>
<feature type="region of interest" description="Disordered" evidence="26">
    <location>
        <begin position="810"/>
        <end position="832"/>
    </location>
</feature>
<comment type="similarity">
    <text evidence="8">Belongs to the VPS10-related sortilin family. SORL1 subfamily.</text>
</comment>
<organism evidence="29">
    <name type="scientific">Sarcoptes scabiei</name>
    <name type="common">Itch mite</name>
    <name type="synonym">Acarus scabiei</name>
    <dbReference type="NCBI Taxonomy" id="52283"/>
    <lineage>
        <taxon>Eukaryota</taxon>
        <taxon>Metazoa</taxon>
        <taxon>Ecdysozoa</taxon>
        <taxon>Arthropoda</taxon>
        <taxon>Chelicerata</taxon>
        <taxon>Arachnida</taxon>
        <taxon>Acari</taxon>
        <taxon>Acariformes</taxon>
        <taxon>Sarcoptiformes</taxon>
        <taxon>Astigmata</taxon>
        <taxon>Psoroptidia</taxon>
        <taxon>Sarcoptoidea</taxon>
        <taxon>Sarcoptidae</taxon>
        <taxon>Sarcoptinae</taxon>
        <taxon>Sarcoptes</taxon>
    </lineage>
</organism>
<comment type="subcellular location">
    <subcellularLocation>
        <location evidence="3">Cell membrane</location>
        <topology evidence="3">Single-pass membrane protein</topology>
    </subcellularLocation>
    <subcellularLocation>
        <location evidence="4">Cytoplasmic vesicle</location>
        <location evidence="4">Secretory vesicle membrane</location>
        <topology evidence="4">Single-pass type I membrane protein</topology>
    </subcellularLocation>
    <subcellularLocation>
        <location evidence="2">Early endosome membrane</location>
        <topology evidence="2">Single-pass type I membrane protein</topology>
    </subcellularLocation>
    <subcellularLocation>
        <location evidence="1">Endoplasmic reticulum membrane</location>
        <topology evidence="1">Single-pass type I membrane protein</topology>
    </subcellularLocation>
    <subcellularLocation>
        <location evidence="7">Endosome</location>
        <location evidence="7">Multivesicular body membrane</location>
        <topology evidence="7">Single-pass type I membrane protein</topology>
    </subcellularLocation>
    <subcellularLocation>
        <location evidence="5">Golgi apparatus</location>
        <location evidence="5">trans-Golgi network membrane</location>
        <topology evidence="5">Single-pass type I membrane protein</topology>
    </subcellularLocation>
    <subcellularLocation>
        <location evidence="6">Recycling endosome membrane</location>
        <topology evidence="6">Single-pass type I membrane protein</topology>
    </subcellularLocation>
</comment>
<proteinExistence type="inferred from homology"/>
<keyword evidence="20 29" id="KW-0675">Receptor</keyword>
<dbReference type="GO" id="GO:0031901">
    <property type="term" value="C:early endosome membrane"/>
    <property type="evidence" value="ECO:0007669"/>
    <property type="project" value="UniProtKB-SubCell"/>
</dbReference>
<keyword evidence="31" id="KW-1185">Reference proteome</keyword>
<evidence type="ECO:0000256" key="23">
    <source>
        <dbReference type="ARBA" id="ARBA00029896"/>
    </source>
</evidence>
<dbReference type="PANTHER" id="PTHR12106:SF27">
    <property type="entry name" value="SORTILIN-RELATED RECEPTOR"/>
    <property type="match status" value="1"/>
</dbReference>
<dbReference type="InterPro" id="IPR006581">
    <property type="entry name" value="VPS10"/>
</dbReference>
<dbReference type="GO" id="GO:0005794">
    <property type="term" value="C:Golgi apparatus"/>
    <property type="evidence" value="ECO:0007669"/>
    <property type="project" value="UniProtKB-SubCell"/>
</dbReference>
<dbReference type="Gene3D" id="2.60.40.10">
    <property type="entry name" value="Immunoglobulins"/>
    <property type="match status" value="2"/>
</dbReference>
<evidence type="ECO:0000256" key="21">
    <source>
        <dbReference type="ARBA" id="ARBA00023180"/>
    </source>
</evidence>
<accession>A0A834VA57</accession>
<evidence type="ECO:0000256" key="17">
    <source>
        <dbReference type="ARBA" id="ARBA00023034"/>
    </source>
</evidence>
<evidence type="ECO:0000256" key="10">
    <source>
        <dbReference type="ARBA" id="ARBA00022448"/>
    </source>
</evidence>
<dbReference type="OrthoDB" id="6484126at2759"/>
<feature type="disulfide bond" evidence="25">
    <location>
        <begin position="970"/>
        <end position="985"/>
    </location>
</feature>
<keyword evidence="13" id="KW-0254">Endocytosis</keyword>
<dbReference type="Pfam" id="PF15901">
    <property type="entry name" value="Sortilin_C"/>
    <property type="match status" value="1"/>
</dbReference>
<evidence type="ECO:0000256" key="22">
    <source>
        <dbReference type="ARBA" id="ARBA00023329"/>
    </source>
</evidence>
<feature type="disulfide bond" evidence="25">
    <location>
        <begin position="951"/>
        <end position="963"/>
    </location>
</feature>
<dbReference type="Pfam" id="PF00057">
    <property type="entry name" value="Ldl_recept_a"/>
    <property type="match status" value="8"/>
</dbReference>
<dbReference type="InterPro" id="IPR013783">
    <property type="entry name" value="Ig-like_fold"/>
</dbReference>
<dbReference type="GO" id="GO:0005886">
    <property type="term" value="C:plasma membrane"/>
    <property type="evidence" value="ECO:0007669"/>
    <property type="project" value="UniProtKB-SubCell"/>
</dbReference>
<feature type="disulfide bond" evidence="25">
    <location>
        <begin position="925"/>
        <end position="940"/>
    </location>
</feature>
<keyword evidence="27" id="KW-0812">Transmembrane</keyword>
<evidence type="ECO:0000256" key="9">
    <source>
        <dbReference type="ARBA" id="ARBA00013467"/>
    </source>
</evidence>
<dbReference type="InterPro" id="IPR003961">
    <property type="entry name" value="FN3_dom"/>
</dbReference>
<dbReference type="InterPro" id="IPR036116">
    <property type="entry name" value="FN3_sf"/>
</dbReference>
<keyword evidence="10" id="KW-0813">Transport</keyword>
<evidence type="ECO:0000256" key="25">
    <source>
        <dbReference type="PROSITE-ProRule" id="PRU00124"/>
    </source>
</evidence>
<dbReference type="Pfam" id="PF00008">
    <property type="entry name" value="EGF"/>
    <property type="match status" value="1"/>
</dbReference>
<dbReference type="Pfam" id="PF15902">
    <property type="entry name" value="Sortilin-Vps10"/>
    <property type="match status" value="1"/>
</dbReference>
<evidence type="ECO:0000256" key="3">
    <source>
        <dbReference type="ARBA" id="ARBA00004162"/>
    </source>
</evidence>
<evidence type="ECO:0000313" key="31">
    <source>
        <dbReference type="Proteomes" id="UP000070412"/>
    </source>
</evidence>